<evidence type="ECO:0000313" key="2">
    <source>
        <dbReference type="EMBL" id="KAK5993577.1"/>
    </source>
</evidence>
<evidence type="ECO:0000313" key="3">
    <source>
        <dbReference type="Proteomes" id="UP001338125"/>
    </source>
</evidence>
<dbReference type="SUPFAM" id="SSF53474">
    <property type="entry name" value="alpha/beta-Hydrolases"/>
    <property type="match status" value="1"/>
</dbReference>
<organism evidence="2 3">
    <name type="scientific">Cladobotryum mycophilum</name>
    <dbReference type="NCBI Taxonomy" id="491253"/>
    <lineage>
        <taxon>Eukaryota</taxon>
        <taxon>Fungi</taxon>
        <taxon>Dikarya</taxon>
        <taxon>Ascomycota</taxon>
        <taxon>Pezizomycotina</taxon>
        <taxon>Sordariomycetes</taxon>
        <taxon>Hypocreomycetidae</taxon>
        <taxon>Hypocreales</taxon>
        <taxon>Hypocreaceae</taxon>
        <taxon>Cladobotryum</taxon>
    </lineage>
</organism>
<dbReference type="Proteomes" id="UP001338125">
    <property type="component" value="Unassembled WGS sequence"/>
</dbReference>
<gene>
    <name evidence="2" type="ORF">PT974_07011</name>
</gene>
<comment type="caution">
    <text evidence="2">The sequence shown here is derived from an EMBL/GenBank/DDBJ whole genome shotgun (WGS) entry which is preliminary data.</text>
</comment>
<protein>
    <submittedName>
        <fullName evidence="2">20-hydroxy-prefusarin hydrolase FUS2</fullName>
    </submittedName>
</protein>
<dbReference type="PANTHER" id="PTHR22946">
    <property type="entry name" value="DIENELACTONE HYDROLASE DOMAIN-CONTAINING PROTEIN-RELATED"/>
    <property type="match status" value="1"/>
</dbReference>
<dbReference type="GO" id="GO:0016787">
    <property type="term" value="F:hydrolase activity"/>
    <property type="evidence" value="ECO:0007669"/>
    <property type="project" value="UniProtKB-KW"/>
</dbReference>
<proteinExistence type="predicted"/>
<dbReference type="EMBL" id="JAVFKD010000012">
    <property type="protein sequence ID" value="KAK5993577.1"/>
    <property type="molecule type" value="Genomic_DNA"/>
</dbReference>
<dbReference type="Gene3D" id="1.20.1440.110">
    <property type="entry name" value="acylaminoacyl peptidase"/>
    <property type="match status" value="1"/>
</dbReference>
<keyword evidence="3" id="KW-1185">Reference proteome</keyword>
<keyword evidence="2" id="KW-0378">Hydrolase</keyword>
<dbReference type="InterPro" id="IPR029058">
    <property type="entry name" value="AB_hydrolase_fold"/>
</dbReference>
<dbReference type="InterPro" id="IPR050261">
    <property type="entry name" value="FrsA_esterase"/>
</dbReference>
<evidence type="ECO:0000259" key="1">
    <source>
        <dbReference type="Pfam" id="PF00326"/>
    </source>
</evidence>
<dbReference type="InterPro" id="IPR001375">
    <property type="entry name" value="Peptidase_S9_cat"/>
</dbReference>
<dbReference type="Pfam" id="PF00326">
    <property type="entry name" value="Peptidase_S9"/>
    <property type="match status" value="1"/>
</dbReference>
<feature type="domain" description="Peptidase S9 prolyl oligopeptidase catalytic" evidence="1">
    <location>
        <begin position="218"/>
        <end position="267"/>
    </location>
</feature>
<reference evidence="2 3" key="1">
    <citation type="submission" date="2024-01" db="EMBL/GenBank/DDBJ databases">
        <title>Complete genome of Cladobotryum mycophilum ATHUM6906.</title>
        <authorList>
            <person name="Christinaki A.C."/>
            <person name="Myridakis A.I."/>
            <person name="Kouvelis V.N."/>
        </authorList>
    </citation>
    <scope>NUCLEOTIDE SEQUENCE [LARGE SCALE GENOMIC DNA]</scope>
    <source>
        <strain evidence="2 3">ATHUM6906</strain>
    </source>
</reference>
<accession>A0ABR0SN42</accession>
<name>A0ABR0SN42_9HYPO</name>
<sequence>MSGHKKSAPKMLQLSTDQEFHFEILRAVSLAPYQGADVGEVLVAANKIEPGNFESYYAAFYELASRVQQVADKIDPSKYPVSARHAYFRVANYLRSADFFLHGNWEDKRINDLWRRHVEAFDKAIALLPVPGERVTLQARNFKIPAVFYGCGLPGRRPTVIVCNGFDGSQEELYHVIIEAVLLRGWNAISYEGPGQPTVRREQNLGFFGEWEEVLTPVVDYALTREEVDPEAIGSWGYSLGGYLVGRAAAFEHRCAAIMALDGVYDFGAGVLKTLPPPLRAAFESGDEVTFNQAIEKALANPAAPTSFRWSIEHGLWAYNTKSPFDFLSRCQSFSLAEILHQIKTPVFSGDAEDDELLPGEGKVLAEKLGDLATYHFSPRRMVRESIVRLARRCIRIKLCLTGSRM</sequence>
<dbReference type="PANTHER" id="PTHR22946:SF12">
    <property type="entry name" value="CONIDIAL PIGMENT BIOSYNTHESIS PROTEIN AYG1 (AFU_ORTHOLOGUE AFUA_2G17550)"/>
    <property type="match status" value="1"/>
</dbReference>
<dbReference type="Gene3D" id="3.40.50.1820">
    <property type="entry name" value="alpha/beta hydrolase"/>
    <property type="match status" value="1"/>
</dbReference>